<keyword evidence="2" id="KW-1185">Reference proteome</keyword>
<evidence type="ECO:0000313" key="1">
    <source>
        <dbReference type="EnsemblPlants" id="Ma09_p03030.1"/>
    </source>
</evidence>
<dbReference type="Proteomes" id="UP000012960">
    <property type="component" value="Unplaced"/>
</dbReference>
<sequence>MNWPAGYETCSRLGKRAYLTSMWYLMSG</sequence>
<name>A0A804KFB9_MUSAM</name>
<dbReference type="AlphaFoldDB" id="A0A804KFB9"/>
<organism evidence="1 2">
    <name type="scientific">Musa acuminata subsp. malaccensis</name>
    <name type="common">Wild banana</name>
    <name type="synonym">Musa malaccensis</name>
    <dbReference type="NCBI Taxonomy" id="214687"/>
    <lineage>
        <taxon>Eukaryota</taxon>
        <taxon>Viridiplantae</taxon>
        <taxon>Streptophyta</taxon>
        <taxon>Embryophyta</taxon>
        <taxon>Tracheophyta</taxon>
        <taxon>Spermatophyta</taxon>
        <taxon>Magnoliopsida</taxon>
        <taxon>Liliopsida</taxon>
        <taxon>Zingiberales</taxon>
        <taxon>Musaceae</taxon>
        <taxon>Musa</taxon>
    </lineage>
</organism>
<dbReference type="InParanoid" id="A0A804KFB9"/>
<dbReference type="Gramene" id="Ma09_t03030.1">
    <property type="protein sequence ID" value="Ma09_p03030.1"/>
    <property type="gene ID" value="Ma09_g03030"/>
</dbReference>
<protein>
    <submittedName>
        <fullName evidence="1">Uncharacterized protein</fullName>
    </submittedName>
</protein>
<accession>A0A804KFB9</accession>
<dbReference type="EnsemblPlants" id="Ma09_t03030.1">
    <property type="protein sequence ID" value="Ma09_p03030.1"/>
    <property type="gene ID" value="Ma09_g03030"/>
</dbReference>
<reference evidence="1" key="1">
    <citation type="submission" date="2021-05" db="UniProtKB">
        <authorList>
            <consortium name="EnsemblPlants"/>
        </authorList>
    </citation>
    <scope>IDENTIFICATION</scope>
    <source>
        <strain evidence="1">subsp. malaccensis</strain>
    </source>
</reference>
<evidence type="ECO:0000313" key="2">
    <source>
        <dbReference type="Proteomes" id="UP000012960"/>
    </source>
</evidence>
<proteinExistence type="predicted"/>